<dbReference type="Gene3D" id="3.40.1440.10">
    <property type="entry name" value="GIY-YIG endonuclease"/>
    <property type="match status" value="1"/>
</dbReference>
<feature type="domain" description="GIY-YIG" evidence="1">
    <location>
        <begin position="34"/>
        <end position="108"/>
    </location>
</feature>
<organism evidence="2 3">
    <name type="scientific">Chitinophaga eiseniae</name>
    <dbReference type="NCBI Taxonomy" id="634771"/>
    <lineage>
        <taxon>Bacteria</taxon>
        <taxon>Pseudomonadati</taxon>
        <taxon>Bacteroidota</taxon>
        <taxon>Chitinophagia</taxon>
        <taxon>Chitinophagales</taxon>
        <taxon>Chitinophagaceae</taxon>
        <taxon>Chitinophaga</taxon>
    </lineage>
</organism>
<dbReference type="Pfam" id="PF01541">
    <property type="entry name" value="GIY-YIG"/>
    <property type="match status" value="1"/>
</dbReference>
<dbReference type="InterPro" id="IPR000305">
    <property type="entry name" value="GIY-YIG_endonuc"/>
</dbReference>
<protein>
    <submittedName>
        <fullName evidence="2">GIY-YIG catalytic domain-containing protein</fullName>
    </submittedName>
</protein>
<keyword evidence="3" id="KW-1185">Reference proteome</keyword>
<dbReference type="EMBL" id="FUWZ01000001">
    <property type="protein sequence ID" value="SJZ83578.1"/>
    <property type="molecule type" value="Genomic_DNA"/>
</dbReference>
<dbReference type="AlphaFoldDB" id="A0A1T4NXQ4"/>
<evidence type="ECO:0000313" key="2">
    <source>
        <dbReference type="EMBL" id="SJZ83578.1"/>
    </source>
</evidence>
<sequence>MIIKASWKLPIPLTDGSVHNVIYWADMEKVSNKAGCYCFCNKYGNSISIVYIGKAKNLKKRIEQQFLNNVRLMIGLKNFGNGTRILMYCEVETRMHEKLKILESQLIKSAAVNGHTLLNVHGTRKLVKHEIEFIKTNKAARTIFERKMKVFS</sequence>
<proteinExistence type="predicted"/>
<accession>A0A1T4NXQ4</accession>
<dbReference type="SUPFAM" id="SSF82771">
    <property type="entry name" value="GIY-YIG endonuclease"/>
    <property type="match status" value="1"/>
</dbReference>
<gene>
    <name evidence="2" type="ORF">SAMN04488128_1011788</name>
</gene>
<evidence type="ECO:0000259" key="1">
    <source>
        <dbReference type="Pfam" id="PF01541"/>
    </source>
</evidence>
<reference evidence="3" key="1">
    <citation type="submission" date="2017-02" db="EMBL/GenBank/DDBJ databases">
        <authorList>
            <person name="Varghese N."/>
            <person name="Submissions S."/>
        </authorList>
    </citation>
    <scope>NUCLEOTIDE SEQUENCE [LARGE SCALE GENOMIC DNA]</scope>
    <source>
        <strain evidence="3">DSM 22224</strain>
    </source>
</reference>
<evidence type="ECO:0000313" key="3">
    <source>
        <dbReference type="Proteomes" id="UP000190367"/>
    </source>
</evidence>
<dbReference type="Proteomes" id="UP000190367">
    <property type="component" value="Unassembled WGS sequence"/>
</dbReference>
<name>A0A1T4NXQ4_9BACT</name>
<dbReference type="InterPro" id="IPR035901">
    <property type="entry name" value="GIY-YIG_endonuc_sf"/>
</dbReference>